<dbReference type="GO" id="GO:0005576">
    <property type="term" value="C:extracellular region"/>
    <property type="evidence" value="ECO:0007669"/>
    <property type="project" value="InterPro"/>
</dbReference>
<proteinExistence type="inferred from homology"/>
<dbReference type="OrthoDB" id="179999at2"/>
<gene>
    <name evidence="6" type="ORF">A8708_23135</name>
</gene>
<evidence type="ECO:0000256" key="1">
    <source>
        <dbReference type="ARBA" id="ARBA00006699"/>
    </source>
</evidence>
<evidence type="ECO:0000256" key="2">
    <source>
        <dbReference type="ARBA" id="ARBA00022729"/>
    </source>
</evidence>
<dbReference type="PANTHER" id="PTHR38481">
    <property type="entry name" value="HYALURONATE LYASE"/>
    <property type="match status" value="1"/>
</dbReference>
<feature type="active site" evidence="4">
    <location>
        <position position="320"/>
    </location>
</feature>
<dbReference type="Gene3D" id="2.60.220.10">
    <property type="entry name" value="Polysaccharide lyase family 8-like, C-terminal"/>
    <property type="match status" value="1"/>
</dbReference>
<dbReference type="InterPro" id="IPR011071">
    <property type="entry name" value="Lyase_8-like_C"/>
</dbReference>
<keyword evidence="7" id="KW-1185">Reference proteome</keyword>
<dbReference type="SUPFAM" id="SSF74650">
    <property type="entry name" value="Galactose mutarotase-like"/>
    <property type="match status" value="2"/>
</dbReference>
<protein>
    <recommendedName>
        <fullName evidence="5">F5/8 type C domain-containing protein</fullName>
    </recommendedName>
</protein>
<feature type="active site" evidence="4">
    <location>
        <position position="257"/>
    </location>
</feature>
<dbReference type="Pfam" id="PF02884">
    <property type="entry name" value="Lyase_8_C"/>
    <property type="match status" value="1"/>
</dbReference>
<dbReference type="Pfam" id="PF00754">
    <property type="entry name" value="F5_F8_type_C"/>
    <property type="match status" value="2"/>
</dbReference>
<dbReference type="Gene3D" id="2.60.120.260">
    <property type="entry name" value="Galactose-binding domain-like"/>
    <property type="match status" value="2"/>
</dbReference>
<comment type="similarity">
    <text evidence="1">Belongs to the polysaccharide lyase 8 family.</text>
</comment>
<accession>A0A198APX0</accession>
<dbReference type="STRING" id="1850517.A8708_23135"/>
<organism evidence="6 7">
    <name type="scientific">Paenibacillus oryzisoli</name>
    <dbReference type="NCBI Taxonomy" id="1850517"/>
    <lineage>
        <taxon>Bacteria</taxon>
        <taxon>Bacillati</taxon>
        <taxon>Bacillota</taxon>
        <taxon>Bacilli</taxon>
        <taxon>Bacillales</taxon>
        <taxon>Paenibacillaceae</taxon>
        <taxon>Paenibacillus</taxon>
    </lineage>
</organism>
<sequence length="1546" mass="170392">MMVRRSGVQVISIVILAVILALVGLLGTTRVQAADDDYDTMRIRWMNYLTGGAALDTSDPDIASKLSSISQTSAATMSTTSAYLWSDLAATGDTATITANYERIKRMALAYKTVDTGVYGDLDLKAKIIYAMDWMYANRYNESTVPIENWWDLEIGTPLIINDIVVLMYDDLIATPGKITNYMNAIEAFSPDPSKANKGAVAATGANLVWKCQIVALRGVILKSAAKLTLARDALNPVYDYVTTGDGFYRDGSFIQHEIYPYNGSYAVSLLQELSYLLLLLNGSPWQPTNSGAENVYNWIYDSYEPLIYNGAMMDMTRGRAISRSDYQDHTTGHSVMSSIIRIAQHAPAADAQRMKAMVKAWIIADSQFNFYKDINLSTLVLAKAIMNDSFVLPREEKVLSKVYAGMDQVVHLRPGFGFGVSMSSHRIGTYEYDEKYNENPKGWYTGVGMTYLYNKDPFQFTDYWATVNPYRLPGTTVDTMPREDAEGAGYRSPTTWAGGTELQGQYATAGMDLKGYGSTLKAKKSWFMFDDEVVALGTGIASTDNRTIETTVENRMLTTARVTHGIDLDSPPSLPIGSEPLRHKVYAVKDSGNDGNVPENTFDNNLGSRWSASGDGQWIQYDLGKIQAIGYVGINFYLQSARTTNYEILTSEDGVVWNQVYSGNSSLVSDAQLQVIDFPETQARFVKIIGHMNSTGPWNSITEVQIYAPCTAGNLLILPSVTPLYVNGVTDNTGSSQSAKVKDNDIRTVWSTTGDGQWLKYDLGSSQEIGHVGISFPNGKDKTSAFDIQTSVDGTTWTPVFSGHNTVLSAEVEAYDVVDTTARYIKFIFHGNDSDLSNDVSEIQVYAPQAAGPVLDPLHVSKRVKGDEQLVVNGVTKFAGLGWTEAMSNVSYAYLEGTGGYYFPQPTALKGKRDVSQGSWSQINNGGASTVLSKNYLTLWLDHGANPFYKDYAYVLLPNLSAEETASYSLNPNIEILVNNTNVQAVKEKTQGILGANFWVPSTFGYLTASNPSSILLQDQGSILDVAVSDPTHLQAKVTYEIHKAGLSVIAKDPSITVLQLTPTIKFEVNTQVRDGISHKLKVQLNTAVSTPLPTPTAPPTHVVDPIPDTIVDVLDDLSLTFAHSANLKFDRGEPGKFDGDTSRLIRKTITNEYLIYKAQPNKDITGFTARAWFRPQDGVTDFAFYTSTDNVTYTAFTPTKTGGIENYKEINYSGMLPTGTQYLKIVYMMNGAYNWNPQLGEVTLTSIVPPPTSITVVDNVYDDTKIFERSPNLSISGSNPSAFGDDASRLVRLTNTDEYIVYKAEPDKELRSFSADTWFWPYEASTDFQFAISPDNVNYSSYSPTIAATSSAGAWNKVTYSGTIPRGTQYIKIIYKQHSSNTWNAQIGKVTLTSKIATPSSATVTDDVYNFSKMYENSGKLSFDTANVAKFGGDTSRLKRNGNTDEWVVYKAAPDMDMKNYQVETWFWPFETSVDFELYSSSGNGTYTILSPVKAVSATDWKKVTYSGNVPAGTQFLKIVYKQNTGNYWHPQIGKVVIHSEAID</sequence>
<dbReference type="InterPro" id="IPR011013">
    <property type="entry name" value="Gal_mutarotase_sf_dom"/>
</dbReference>
<dbReference type="GO" id="GO:0016837">
    <property type="term" value="F:carbon-oxygen lyase activity, acting on polysaccharides"/>
    <property type="evidence" value="ECO:0007669"/>
    <property type="project" value="UniProtKB-ARBA"/>
</dbReference>
<dbReference type="CDD" id="cd01083">
    <property type="entry name" value="GAG_Lyase"/>
    <property type="match status" value="1"/>
</dbReference>
<dbReference type="SUPFAM" id="SSF49863">
    <property type="entry name" value="Hyaluronate lyase-like, C-terminal domain"/>
    <property type="match status" value="1"/>
</dbReference>
<keyword evidence="3" id="KW-0456">Lyase</keyword>
<dbReference type="InterPro" id="IPR004103">
    <property type="entry name" value="Lyase_8_C"/>
</dbReference>
<evidence type="ECO:0000256" key="4">
    <source>
        <dbReference type="PIRSR" id="PIRSR638970-1"/>
    </source>
</evidence>
<dbReference type="SUPFAM" id="SSF48230">
    <property type="entry name" value="Chondroitin AC/alginate lyase"/>
    <property type="match status" value="1"/>
</dbReference>
<dbReference type="Proteomes" id="UP000078454">
    <property type="component" value="Unassembled WGS sequence"/>
</dbReference>
<dbReference type="InterPro" id="IPR003159">
    <property type="entry name" value="Lyase_8_central_dom"/>
</dbReference>
<evidence type="ECO:0000259" key="5">
    <source>
        <dbReference type="PROSITE" id="PS50022"/>
    </source>
</evidence>
<dbReference type="Pfam" id="PF08124">
    <property type="entry name" value="Lyase_8_N"/>
    <property type="match status" value="1"/>
</dbReference>
<keyword evidence="2" id="KW-0732">Signal</keyword>
<dbReference type="EMBL" id="LYPB01000042">
    <property type="protein sequence ID" value="OAS23056.1"/>
    <property type="molecule type" value="Genomic_DNA"/>
</dbReference>
<dbReference type="Gene3D" id="1.50.10.100">
    <property type="entry name" value="Chondroitin AC/alginate lyase"/>
    <property type="match status" value="1"/>
</dbReference>
<feature type="domain" description="F5/8 type C" evidence="5">
    <location>
        <begin position="711"/>
        <end position="849"/>
    </location>
</feature>
<feature type="active site" evidence="4">
    <location>
        <position position="266"/>
    </location>
</feature>
<dbReference type="Gene3D" id="2.70.98.10">
    <property type="match status" value="2"/>
</dbReference>
<dbReference type="Pfam" id="PF02278">
    <property type="entry name" value="Lyase_8"/>
    <property type="match status" value="2"/>
</dbReference>
<dbReference type="InterPro" id="IPR008929">
    <property type="entry name" value="Chondroitin_lyas"/>
</dbReference>
<dbReference type="GO" id="GO:0005975">
    <property type="term" value="P:carbohydrate metabolic process"/>
    <property type="evidence" value="ECO:0007669"/>
    <property type="project" value="InterPro"/>
</dbReference>
<feature type="domain" description="F5/8 type C" evidence="5">
    <location>
        <begin position="570"/>
        <end position="710"/>
    </location>
</feature>
<dbReference type="InterPro" id="IPR000421">
    <property type="entry name" value="FA58C"/>
</dbReference>
<dbReference type="InterPro" id="IPR038970">
    <property type="entry name" value="Lyase_8"/>
</dbReference>
<dbReference type="GO" id="GO:0030246">
    <property type="term" value="F:carbohydrate binding"/>
    <property type="evidence" value="ECO:0007669"/>
    <property type="project" value="InterPro"/>
</dbReference>
<dbReference type="PROSITE" id="PS50022">
    <property type="entry name" value="FA58C_3"/>
    <property type="match status" value="2"/>
</dbReference>
<comment type="caution">
    <text evidence="6">The sequence shown here is derived from an EMBL/GenBank/DDBJ whole genome shotgun (WGS) entry which is preliminary data.</text>
</comment>
<dbReference type="InterPro" id="IPR008979">
    <property type="entry name" value="Galactose-bd-like_sf"/>
</dbReference>
<dbReference type="InterPro" id="IPR014718">
    <property type="entry name" value="GH-type_carb-bd"/>
</dbReference>
<evidence type="ECO:0000313" key="6">
    <source>
        <dbReference type="EMBL" id="OAS23056.1"/>
    </source>
</evidence>
<name>A0A198APX0_9BACL</name>
<reference evidence="6 7" key="1">
    <citation type="submission" date="2016-05" db="EMBL/GenBank/DDBJ databases">
        <title>Paenibacillus sp. 1ZS3-15 nov., isolated from the rhizosphere soil.</title>
        <authorList>
            <person name="Zhang X.X."/>
            <person name="Zhang J."/>
        </authorList>
    </citation>
    <scope>NUCLEOTIDE SEQUENCE [LARGE SCALE GENOMIC DNA]</scope>
    <source>
        <strain evidence="6 7">1ZS3-15</strain>
    </source>
</reference>
<evidence type="ECO:0000256" key="3">
    <source>
        <dbReference type="ARBA" id="ARBA00023239"/>
    </source>
</evidence>
<dbReference type="InterPro" id="IPR012970">
    <property type="entry name" value="Lyase_8_alpha_N"/>
</dbReference>
<dbReference type="PANTHER" id="PTHR38481:SF1">
    <property type="entry name" value="HYALURONATE LYASE"/>
    <property type="match status" value="1"/>
</dbReference>
<dbReference type="SUPFAM" id="SSF49785">
    <property type="entry name" value="Galactose-binding domain-like"/>
    <property type="match status" value="2"/>
</dbReference>
<evidence type="ECO:0000313" key="7">
    <source>
        <dbReference type="Proteomes" id="UP000078454"/>
    </source>
</evidence>